<evidence type="ECO:0000256" key="12">
    <source>
        <dbReference type="ARBA" id="ARBA00023242"/>
    </source>
</evidence>
<dbReference type="AlphaFoldDB" id="A0AAN8K035"/>
<comment type="caution">
    <text evidence="16">The sequence shown here is derived from an EMBL/GenBank/DDBJ whole genome shotgun (WGS) entry which is preliminary data.</text>
</comment>
<evidence type="ECO:0000256" key="1">
    <source>
        <dbReference type="ARBA" id="ARBA00004123"/>
    </source>
</evidence>
<evidence type="ECO:0000256" key="3">
    <source>
        <dbReference type="ARBA" id="ARBA00022490"/>
    </source>
</evidence>
<dbReference type="InterPro" id="IPR010358">
    <property type="entry name" value="BRE"/>
</dbReference>
<evidence type="ECO:0000256" key="10">
    <source>
        <dbReference type="ARBA" id="ARBA00022853"/>
    </source>
</evidence>
<dbReference type="GO" id="GO:0005737">
    <property type="term" value="C:cytoplasm"/>
    <property type="evidence" value="ECO:0007669"/>
    <property type="project" value="UniProtKB-SubCell"/>
</dbReference>
<keyword evidence="12 15" id="KW-0539">Nucleus</keyword>
<evidence type="ECO:0000256" key="8">
    <source>
        <dbReference type="ARBA" id="ARBA00022776"/>
    </source>
</evidence>
<comment type="domain">
    <text evidence="15">Contains 2 ubiquitin-conjugating enzyme family-like (UEV-like) regions. These regions lack the critical Cys residues required for ubiquitination but retain the ability to bind ubiquitin.</text>
</comment>
<dbReference type="GO" id="GO:0010212">
    <property type="term" value="P:response to ionizing radiation"/>
    <property type="evidence" value="ECO:0007669"/>
    <property type="project" value="UniProtKB-UniRule"/>
</dbReference>
<dbReference type="CDD" id="cd23664">
    <property type="entry name" value="BRE"/>
    <property type="match status" value="1"/>
</dbReference>
<keyword evidence="17" id="KW-1185">Reference proteome</keyword>
<evidence type="ECO:0000256" key="9">
    <source>
        <dbReference type="ARBA" id="ARBA00022786"/>
    </source>
</evidence>
<evidence type="ECO:0000313" key="16">
    <source>
        <dbReference type="EMBL" id="KAK6182288.1"/>
    </source>
</evidence>
<dbReference type="PANTHER" id="PTHR15189:SF7">
    <property type="entry name" value="BRISC AND BRCA1-A COMPLEX MEMBER 2"/>
    <property type="match status" value="1"/>
</dbReference>
<evidence type="ECO:0000256" key="2">
    <source>
        <dbReference type="ARBA" id="ARBA00019438"/>
    </source>
</evidence>
<evidence type="ECO:0000313" key="17">
    <source>
        <dbReference type="Proteomes" id="UP001347796"/>
    </source>
</evidence>
<keyword evidence="6" id="KW-0677">Repeat</keyword>
<keyword evidence="9 15" id="KW-0833">Ubl conjugation pathway</keyword>
<dbReference type="PANTHER" id="PTHR15189">
    <property type="entry name" value="BRISC AND BRCA1-A COMPLEX MEMBER 2"/>
    <property type="match status" value="1"/>
</dbReference>
<dbReference type="GO" id="GO:0006302">
    <property type="term" value="P:double-strand break repair"/>
    <property type="evidence" value="ECO:0007669"/>
    <property type="project" value="UniProtKB-UniRule"/>
</dbReference>
<protein>
    <recommendedName>
        <fullName evidence="2 15">BRISC and BRCA1-A complex member 2</fullName>
    </recommendedName>
</protein>
<evidence type="ECO:0000256" key="6">
    <source>
        <dbReference type="ARBA" id="ARBA00022737"/>
    </source>
</evidence>
<dbReference type="Pfam" id="PF06113">
    <property type="entry name" value="BRE"/>
    <property type="match status" value="1"/>
</dbReference>
<evidence type="ECO:0000256" key="11">
    <source>
        <dbReference type="ARBA" id="ARBA00023204"/>
    </source>
</evidence>
<keyword evidence="4 15" id="KW-0132">Cell division</keyword>
<gene>
    <name evidence="16" type="ORF">SNE40_010003</name>
</gene>
<evidence type="ECO:0000256" key="13">
    <source>
        <dbReference type="ARBA" id="ARBA00023306"/>
    </source>
</evidence>
<comment type="subcellular location">
    <subcellularLocation>
        <location evidence="15">Cytoplasm</location>
    </subcellularLocation>
    <subcellularLocation>
        <location evidence="1 15">Nucleus</location>
    </subcellularLocation>
    <text evidence="15">Localizes at sites of DNA damage at double-strand breaks (DSBs).</text>
</comment>
<name>A0AAN8K035_PATCE</name>
<proteinExistence type="inferred from homology"/>
<keyword evidence="5 15" id="KW-0053">Apoptosis</keyword>
<sequence length="379" mass="43743">MVLEREIVEGIRSAFAPNIRKYVETLVVEGKFGICKGEVRVLDPKTGCLSIADDPKCDRFRLVIPYAGDSITWEVIFDCTHPSNPPDFIFGVDDEGFYPNIEDIQSLVMWNPQDSRGLIYVIEELLKHYRQFQISLLEGTRLQFEYSHLIEHTQSKADDIELVVFRNEGRIGPVNILIKLDLDLSKIPPILTKDFVGSNSAVLLVSYVSPDGYRVSPQLFLSPAVELALGGSSHLRIPSFHSGETLFDYVPNVYQLLKNKVKHVIDGFEKREEYVAAFLAHYGRSILEYDKESFSMMSFLFEWNDFYFIFRTELPLYFPQEQPTFFLQSIYHESKGRPYTEVFKDYPYSPRWSGNEMAERTRLFILDKIGTFQKSSVLA</sequence>
<evidence type="ECO:0000256" key="4">
    <source>
        <dbReference type="ARBA" id="ARBA00022618"/>
    </source>
</evidence>
<keyword evidence="7 15" id="KW-0227">DNA damage</keyword>
<comment type="similarity">
    <text evidence="14 15">Belongs to the BABAM2 family.</text>
</comment>
<dbReference type="GO" id="GO:0006915">
    <property type="term" value="P:apoptotic process"/>
    <property type="evidence" value="ECO:0007669"/>
    <property type="project" value="UniProtKB-UniRule"/>
</dbReference>
<dbReference type="EMBL" id="JAZGQO010000007">
    <property type="protein sequence ID" value="KAK6182288.1"/>
    <property type="molecule type" value="Genomic_DNA"/>
</dbReference>
<dbReference type="GO" id="GO:0006325">
    <property type="term" value="P:chromatin organization"/>
    <property type="evidence" value="ECO:0007669"/>
    <property type="project" value="UniProtKB-UniRule"/>
</dbReference>
<organism evidence="16 17">
    <name type="scientific">Patella caerulea</name>
    <name type="common">Rayed Mediterranean limpet</name>
    <dbReference type="NCBI Taxonomy" id="87958"/>
    <lineage>
        <taxon>Eukaryota</taxon>
        <taxon>Metazoa</taxon>
        <taxon>Spiralia</taxon>
        <taxon>Lophotrochozoa</taxon>
        <taxon>Mollusca</taxon>
        <taxon>Gastropoda</taxon>
        <taxon>Patellogastropoda</taxon>
        <taxon>Patelloidea</taxon>
        <taxon>Patellidae</taxon>
        <taxon>Patella</taxon>
    </lineage>
</organism>
<keyword evidence="8 15" id="KW-0498">Mitosis</keyword>
<comment type="function">
    <text evidence="15">May play a role in homeostasis or cellular differentiation in cells of neural, epithelial and germline origins. May also act as a death receptor-associated anti-apoptotic protein, which inhibits the mitochondrial apoptotic pathway.</text>
</comment>
<keyword evidence="11 15" id="KW-0234">DNA repair</keyword>
<dbReference type="GO" id="GO:0051301">
    <property type="term" value="P:cell division"/>
    <property type="evidence" value="ECO:0007669"/>
    <property type="project" value="UniProtKB-UniRule"/>
</dbReference>
<dbReference type="GO" id="GO:0070552">
    <property type="term" value="C:BRISC complex"/>
    <property type="evidence" value="ECO:0007669"/>
    <property type="project" value="UniProtKB-UniRule"/>
</dbReference>
<comment type="subunit">
    <text evidence="15">Component of the ARISC complex. Component of the BRCA1-A complex. Component of the BRISC complex. Binds polyubiquitin.</text>
</comment>
<reference evidence="16 17" key="1">
    <citation type="submission" date="2024-01" db="EMBL/GenBank/DDBJ databases">
        <title>The genome of the rayed Mediterranean limpet Patella caerulea (Linnaeus, 1758).</title>
        <authorList>
            <person name="Anh-Thu Weber A."/>
            <person name="Halstead-Nussloch G."/>
        </authorList>
    </citation>
    <scope>NUCLEOTIDE SEQUENCE [LARGE SCALE GENOMIC DNA]</scope>
    <source>
        <strain evidence="16">AATW-2023a</strain>
        <tissue evidence="16">Whole specimen</tissue>
    </source>
</reference>
<keyword evidence="10 15" id="KW-0156">Chromatin regulator</keyword>
<dbReference type="Proteomes" id="UP001347796">
    <property type="component" value="Unassembled WGS sequence"/>
</dbReference>
<evidence type="ECO:0000256" key="14">
    <source>
        <dbReference type="ARBA" id="ARBA00025766"/>
    </source>
</evidence>
<dbReference type="GO" id="GO:0045739">
    <property type="term" value="P:positive regulation of DNA repair"/>
    <property type="evidence" value="ECO:0007669"/>
    <property type="project" value="UniProtKB-UniRule"/>
</dbReference>
<dbReference type="GO" id="GO:0070531">
    <property type="term" value="C:BRCA1-A complex"/>
    <property type="evidence" value="ECO:0007669"/>
    <property type="project" value="UniProtKB-UniRule"/>
</dbReference>
<evidence type="ECO:0000256" key="7">
    <source>
        <dbReference type="ARBA" id="ARBA00022763"/>
    </source>
</evidence>
<evidence type="ECO:0000256" key="15">
    <source>
        <dbReference type="RuleBase" id="RU368019"/>
    </source>
</evidence>
<keyword evidence="3 15" id="KW-0963">Cytoplasm</keyword>
<accession>A0AAN8K035</accession>
<keyword evidence="13 15" id="KW-0131">Cell cycle</keyword>
<dbReference type="GO" id="GO:0007095">
    <property type="term" value="P:mitotic G2 DNA damage checkpoint signaling"/>
    <property type="evidence" value="ECO:0007669"/>
    <property type="project" value="UniProtKB-UniRule"/>
</dbReference>
<evidence type="ECO:0000256" key="5">
    <source>
        <dbReference type="ARBA" id="ARBA00022703"/>
    </source>
</evidence>
<dbReference type="GO" id="GO:0031593">
    <property type="term" value="F:polyubiquitin modification-dependent protein binding"/>
    <property type="evidence" value="ECO:0007669"/>
    <property type="project" value="UniProtKB-UniRule"/>
</dbReference>